<dbReference type="InterPro" id="IPR003856">
    <property type="entry name" value="LPS_length_determ_N"/>
</dbReference>
<dbReference type="AlphaFoldDB" id="A0A372MLJ0"/>
<dbReference type="EMBL" id="QUWK01000001">
    <property type="protein sequence ID" value="RFU96228.1"/>
    <property type="molecule type" value="Genomic_DNA"/>
</dbReference>
<proteinExistence type="predicted"/>
<evidence type="ECO:0000256" key="2">
    <source>
        <dbReference type="ARBA" id="ARBA00022475"/>
    </source>
</evidence>
<evidence type="ECO:0000256" key="5">
    <source>
        <dbReference type="ARBA" id="ARBA00023136"/>
    </source>
</evidence>
<gene>
    <name evidence="8" type="ORF">DYP60_01280</name>
</gene>
<dbReference type="InterPro" id="IPR027417">
    <property type="entry name" value="P-loop_NTPase"/>
</dbReference>
<evidence type="ECO:0000259" key="7">
    <source>
        <dbReference type="Pfam" id="PF02706"/>
    </source>
</evidence>
<dbReference type="SUPFAM" id="SSF52540">
    <property type="entry name" value="P-loop containing nucleoside triphosphate hydrolases"/>
    <property type="match status" value="1"/>
</dbReference>
<organism evidence="8 9">
    <name type="scientific">Sphaerochaeta halotolerans</name>
    <dbReference type="NCBI Taxonomy" id="2293840"/>
    <lineage>
        <taxon>Bacteria</taxon>
        <taxon>Pseudomonadati</taxon>
        <taxon>Spirochaetota</taxon>
        <taxon>Spirochaetia</taxon>
        <taxon>Spirochaetales</taxon>
        <taxon>Sphaerochaetaceae</taxon>
        <taxon>Sphaerochaeta</taxon>
    </lineage>
</organism>
<dbReference type="Proteomes" id="UP000264002">
    <property type="component" value="Unassembled WGS sequence"/>
</dbReference>
<evidence type="ECO:0000256" key="1">
    <source>
        <dbReference type="ARBA" id="ARBA00004651"/>
    </source>
</evidence>
<keyword evidence="5 6" id="KW-0472">Membrane</keyword>
<comment type="caution">
    <text evidence="8">The sequence shown here is derived from an EMBL/GenBank/DDBJ whole genome shotgun (WGS) entry which is preliminary data.</text>
</comment>
<evidence type="ECO:0000256" key="4">
    <source>
        <dbReference type="ARBA" id="ARBA00022989"/>
    </source>
</evidence>
<sequence>MEETLYEDEGISISELIGIVLKHFKLLLIVFGIIVLACVGYILTNDPTYTATTTVSVESIKNLTAWDTSRGDIRNITTELQFLTRDETVRSALGQLNLASYQRKDGSTYEDLLTDKKKFKGLQEAITTSEIKDTNSVSISLEHSNPVFAQDFLNALTSEFSASLLAFANTDLTLQHDALDRQLEESTTLLESSKVALAAFQEETDILSLEANKSAYQQILSLIQLQLAGVAPESSLEASLQSLGVQDEQTLLLTSRYSDAYRQYLYDEIARLLVQSNTSEENAVRNPELELALTNLEAQFSELFRSQGFDELEALERTRSITSSVEFSILSGLESEYLNKLKTVTNLQLEYSELRNDVSRETSTSVSLTSQIRSLDSFLASERTAIQEVEPVKLVNEDGESNNLLILAVGVLLGAALALLATLLAEYLSDTIDDEQSLIKILGKEGKLLTTIPLGSKDINTEMEILEHPDSAAGSAYTHLAGILMYAPNTNIFTLGSLSYGEGTSYTTLNTALSMVKSGKKVLVIGTANEGMNYQRLYAKITSHVEIASSANLKTFSLDKPCKPAGENPELSIVAIEAGPKELGQILNSSQFVEYLGSVSALYDVVLIDGPTFRSASNLLAVSRATNGLILNIRSFVGSRGMLKALLHTFELCNLPLAGVILNNIAGKPSYQERQEIKAHDKALTALMSGNGSGREAKLLTKASSR</sequence>
<keyword evidence="4 6" id="KW-1133">Transmembrane helix</keyword>
<feature type="transmembrane region" description="Helical" evidence="6">
    <location>
        <begin position="26"/>
        <end position="44"/>
    </location>
</feature>
<reference evidence="9" key="1">
    <citation type="submission" date="2018-08" db="EMBL/GenBank/DDBJ databases">
        <authorList>
            <person name="Grouzdev D.S."/>
            <person name="Krutkina M.S."/>
        </authorList>
    </citation>
    <scope>NUCLEOTIDE SEQUENCE [LARGE SCALE GENOMIC DNA]</scope>
    <source>
        <strain evidence="9">4-11</strain>
    </source>
</reference>
<dbReference type="PANTHER" id="PTHR32309:SF13">
    <property type="entry name" value="FERRIC ENTEROBACTIN TRANSPORT PROTEIN FEPE"/>
    <property type="match status" value="1"/>
</dbReference>
<dbReference type="InterPro" id="IPR050445">
    <property type="entry name" value="Bact_polysacc_biosynth/exp"/>
</dbReference>
<protein>
    <recommendedName>
        <fullName evidence="7">Polysaccharide chain length determinant N-terminal domain-containing protein</fullName>
    </recommendedName>
</protein>
<evidence type="ECO:0000256" key="3">
    <source>
        <dbReference type="ARBA" id="ARBA00022692"/>
    </source>
</evidence>
<name>A0A372MLJ0_9SPIR</name>
<dbReference type="GO" id="GO:0004713">
    <property type="term" value="F:protein tyrosine kinase activity"/>
    <property type="evidence" value="ECO:0007669"/>
    <property type="project" value="TreeGrafter"/>
</dbReference>
<accession>A0A372MLJ0</accession>
<dbReference type="RefSeq" id="WP_117329048.1">
    <property type="nucleotide sequence ID" value="NZ_QUWK01000001.1"/>
</dbReference>
<dbReference type="PANTHER" id="PTHR32309">
    <property type="entry name" value="TYROSINE-PROTEIN KINASE"/>
    <property type="match status" value="1"/>
</dbReference>
<keyword evidence="2" id="KW-1003">Cell membrane</keyword>
<keyword evidence="9" id="KW-1185">Reference proteome</keyword>
<dbReference type="Pfam" id="PF02706">
    <property type="entry name" value="Wzz"/>
    <property type="match status" value="1"/>
</dbReference>
<feature type="transmembrane region" description="Helical" evidence="6">
    <location>
        <begin position="404"/>
        <end position="425"/>
    </location>
</feature>
<dbReference type="Gene3D" id="3.40.50.300">
    <property type="entry name" value="P-loop containing nucleotide triphosphate hydrolases"/>
    <property type="match status" value="1"/>
</dbReference>
<evidence type="ECO:0000313" key="9">
    <source>
        <dbReference type="Proteomes" id="UP000264002"/>
    </source>
</evidence>
<evidence type="ECO:0000256" key="6">
    <source>
        <dbReference type="SAM" id="Phobius"/>
    </source>
</evidence>
<keyword evidence="3 6" id="KW-0812">Transmembrane</keyword>
<comment type="subcellular location">
    <subcellularLocation>
        <location evidence="1">Cell membrane</location>
        <topology evidence="1">Multi-pass membrane protein</topology>
    </subcellularLocation>
</comment>
<dbReference type="GO" id="GO:0005886">
    <property type="term" value="C:plasma membrane"/>
    <property type="evidence" value="ECO:0007669"/>
    <property type="project" value="UniProtKB-SubCell"/>
</dbReference>
<feature type="domain" description="Polysaccharide chain length determinant N-terminal" evidence="7">
    <location>
        <begin position="10"/>
        <end position="62"/>
    </location>
</feature>
<evidence type="ECO:0000313" key="8">
    <source>
        <dbReference type="EMBL" id="RFU96228.1"/>
    </source>
</evidence>
<reference evidence="8 9" key="2">
    <citation type="submission" date="2018-09" db="EMBL/GenBank/DDBJ databases">
        <title>Genome of Sphaerochaeta halotolerans strain 4-11.</title>
        <authorList>
            <person name="Nazina T.N."/>
            <person name="Sokolova D.S."/>
        </authorList>
    </citation>
    <scope>NUCLEOTIDE SEQUENCE [LARGE SCALE GENOMIC DNA]</scope>
    <source>
        <strain evidence="8 9">4-11</strain>
    </source>
</reference>